<evidence type="ECO:0000259" key="9">
    <source>
        <dbReference type="Pfam" id="PF01618"/>
    </source>
</evidence>
<dbReference type="KEGG" id="nwa:Nwat_2488"/>
<dbReference type="AlphaFoldDB" id="D8K9E2"/>
<dbReference type="HOGENOM" id="CLU_047225_1_0_6"/>
<proteinExistence type="inferred from homology"/>
<evidence type="ECO:0000313" key="11">
    <source>
        <dbReference type="Proteomes" id="UP000000393"/>
    </source>
</evidence>
<gene>
    <name evidence="10" type="ordered locus">Nwat_2488</name>
</gene>
<protein>
    <submittedName>
        <fullName evidence="10">MotA/TolQ/ExbB proton channel</fullName>
    </submittedName>
</protein>
<comment type="subcellular location">
    <subcellularLocation>
        <location evidence="1">Cell membrane</location>
        <topology evidence="1">Multi-pass membrane protein</topology>
    </subcellularLocation>
    <subcellularLocation>
        <location evidence="6">Membrane</location>
        <topology evidence="6">Multi-pass membrane protein</topology>
    </subcellularLocation>
</comment>
<dbReference type="GO" id="GO:0017038">
    <property type="term" value="P:protein import"/>
    <property type="evidence" value="ECO:0007669"/>
    <property type="project" value="TreeGrafter"/>
</dbReference>
<organism evidence="10 11">
    <name type="scientific">Nitrosococcus watsoni (strain C-113)</name>
    <dbReference type="NCBI Taxonomy" id="105559"/>
    <lineage>
        <taxon>Bacteria</taxon>
        <taxon>Pseudomonadati</taxon>
        <taxon>Pseudomonadota</taxon>
        <taxon>Gammaproteobacteria</taxon>
        <taxon>Chromatiales</taxon>
        <taxon>Chromatiaceae</taxon>
        <taxon>Nitrosococcus</taxon>
    </lineage>
</organism>
<dbReference type="InterPro" id="IPR017270">
    <property type="entry name" value="MotA/TolQ/ExbB-rel"/>
</dbReference>
<evidence type="ECO:0000256" key="3">
    <source>
        <dbReference type="ARBA" id="ARBA00022692"/>
    </source>
</evidence>
<feature type="transmembrane region" description="Helical" evidence="8">
    <location>
        <begin position="291"/>
        <end position="318"/>
    </location>
</feature>
<dbReference type="STRING" id="105559.Nwat_2488"/>
<evidence type="ECO:0000256" key="6">
    <source>
        <dbReference type="RuleBase" id="RU004057"/>
    </source>
</evidence>
<dbReference type="InterPro" id="IPR002898">
    <property type="entry name" value="MotA_ExbB_proton_chnl"/>
</dbReference>
<sequence>MRTAKFYALLKGKQVLLGVKGLIFLLGVISWWTPLNAWGTQAPKTLDQLLEQVRQDSLQDRKLNAKREARFLAARNQQKELLAKAKAELQAAEQREEKLRQAFEQNEKALASRETQLKEHSASLGELFGVARQATNDLLQIINHSLVSAQFPGRAEDLSAMVAHKALPTIAELRQLWLSLQEQMTESGKVVTFSAPVITAGGAVETREVSRIGTFTAVSEGKYLRYLAEPVSGLVELNRQPPSRFLEAAAEFEKAESGEVVPMAVDPSRGAILSLLVRNPSLLERIQQGGWIGYLILGLGAIALLIALQRFIFLLIIGRRIDRQRQQKTPSENNPLGRILGAYTGGREDVETLSLKLDEAILKEIPSIERGLPTLAILAAIAPLLGLLGTVTGMIETFQSITLFGTGDPKLMSGGISQALVTTELGLAVAIPVLLIHSSLSSKSNRLVQVLDEESAAIVARLAEEKQGLLEENRERDGSAV</sequence>
<dbReference type="GO" id="GO:0005886">
    <property type="term" value="C:plasma membrane"/>
    <property type="evidence" value="ECO:0007669"/>
    <property type="project" value="UniProtKB-SubCell"/>
</dbReference>
<feature type="transmembrane region" description="Helical" evidence="8">
    <location>
        <begin position="415"/>
        <end position="436"/>
    </location>
</feature>
<evidence type="ECO:0000256" key="8">
    <source>
        <dbReference type="SAM" id="Phobius"/>
    </source>
</evidence>
<dbReference type="Proteomes" id="UP000000393">
    <property type="component" value="Chromosome"/>
</dbReference>
<dbReference type="RefSeq" id="WP_013221355.1">
    <property type="nucleotide sequence ID" value="NC_014315.1"/>
</dbReference>
<dbReference type="PANTHER" id="PTHR30625">
    <property type="entry name" value="PROTEIN TOLQ"/>
    <property type="match status" value="1"/>
</dbReference>
<keyword evidence="11" id="KW-1185">Reference proteome</keyword>
<evidence type="ECO:0000256" key="7">
    <source>
        <dbReference type="SAM" id="Coils"/>
    </source>
</evidence>
<evidence type="ECO:0000313" key="10">
    <source>
        <dbReference type="EMBL" id="ADJ29285.1"/>
    </source>
</evidence>
<feature type="domain" description="MotA/TolQ/ExbB proton channel" evidence="9">
    <location>
        <begin position="347"/>
        <end position="452"/>
    </location>
</feature>
<comment type="similarity">
    <text evidence="6">Belongs to the exbB/tolQ family.</text>
</comment>
<keyword evidence="5 8" id="KW-0472">Membrane</keyword>
<dbReference type="EMBL" id="CP002086">
    <property type="protein sequence ID" value="ADJ29285.1"/>
    <property type="molecule type" value="Genomic_DNA"/>
</dbReference>
<name>D8K9E2_NITWC</name>
<keyword evidence="6" id="KW-0653">Protein transport</keyword>
<accession>D8K9E2</accession>
<keyword evidence="7" id="KW-0175">Coiled coil</keyword>
<dbReference type="OrthoDB" id="4045at2"/>
<reference evidence="10 11" key="1">
    <citation type="submission" date="2010-06" db="EMBL/GenBank/DDBJ databases">
        <title>Complete sequence of chromosome of Nitrosococcus watsoni C-113.</title>
        <authorList>
            <consortium name="US DOE Joint Genome Institute"/>
            <person name="Lucas S."/>
            <person name="Copeland A."/>
            <person name="Lapidus A."/>
            <person name="Cheng J.-F."/>
            <person name="Bruce D."/>
            <person name="Goodwin L."/>
            <person name="Pitluck S."/>
            <person name="Malfatti S.A."/>
            <person name="Chain P.S.G."/>
            <person name="Land M."/>
            <person name="Hauser L."/>
            <person name="Kyrpides N."/>
            <person name="Ivanova N."/>
            <person name="Cambell M.A."/>
            <person name="Heidelberg J.F."/>
            <person name="Klotz M.G."/>
            <person name="Woyke T."/>
        </authorList>
    </citation>
    <scope>NUCLEOTIDE SEQUENCE [LARGE SCALE GENOMIC DNA]</scope>
    <source>
        <strain evidence="10 11">C-113</strain>
    </source>
</reference>
<dbReference type="InterPro" id="IPR050790">
    <property type="entry name" value="ExbB/TolQ_transport"/>
</dbReference>
<evidence type="ECO:0000256" key="4">
    <source>
        <dbReference type="ARBA" id="ARBA00022989"/>
    </source>
</evidence>
<dbReference type="PIRSF" id="PIRSF037714">
    <property type="entry name" value="TolR"/>
    <property type="match status" value="1"/>
</dbReference>
<keyword evidence="4 8" id="KW-1133">Transmembrane helix</keyword>
<keyword evidence="6" id="KW-0813">Transport</keyword>
<dbReference type="PANTHER" id="PTHR30625:SF11">
    <property type="entry name" value="MOTA_TOLQ_EXBB PROTON CHANNEL DOMAIN-CONTAINING PROTEIN"/>
    <property type="match status" value="1"/>
</dbReference>
<keyword evidence="3 8" id="KW-0812">Transmembrane</keyword>
<keyword evidence="2" id="KW-1003">Cell membrane</keyword>
<feature type="coiled-coil region" evidence="7">
    <location>
        <begin position="75"/>
        <end position="112"/>
    </location>
</feature>
<evidence type="ECO:0000256" key="5">
    <source>
        <dbReference type="ARBA" id="ARBA00023136"/>
    </source>
</evidence>
<feature type="transmembrane region" description="Helical" evidence="8">
    <location>
        <begin position="372"/>
        <end position="395"/>
    </location>
</feature>
<evidence type="ECO:0000256" key="1">
    <source>
        <dbReference type="ARBA" id="ARBA00004651"/>
    </source>
</evidence>
<dbReference type="Pfam" id="PF01618">
    <property type="entry name" value="MotA_ExbB"/>
    <property type="match status" value="1"/>
</dbReference>
<dbReference type="eggNOG" id="COG0811">
    <property type="taxonomic scope" value="Bacteria"/>
</dbReference>
<feature type="transmembrane region" description="Helical" evidence="8">
    <location>
        <begin position="15"/>
        <end position="33"/>
    </location>
</feature>
<evidence type="ECO:0000256" key="2">
    <source>
        <dbReference type="ARBA" id="ARBA00022475"/>
    </source>
</evidence>